<gene>
    <name evidence="1" type="ORF">HPB47_015849</name>
</gene>
<name>A0AC60QTL4_IXOPE</name>
<organism evidence="1 2">
    <name type="scientific">Ixodes persulcatus</name>
    <name type="common">Taiga tick</name>
    <dbReference type="NCBI Taxonomy" id="34615"/>
    <lineage>
        <taxon>Eukaryota</taxon>
        <taxon>Metazoa</taxon>
        <taxon>Ecdysozoa</taxon>
        <taxon>Arthropoda</taxon>
        <taxon>Chelicerata</taxon>
        <taxon>Arachnida</taxon>
        <taxon>Acari</taxon>
        <taxon>Parasitiformes</taxon>
        <taxon>Ixodida</taxon>
        <taxon>Ixodoidea</taxon>
        <taxon>Ixodidae</taxon>
        <taxon>Ixodinae</taxon>
        <taxon>Ixodes</taxon>
    </lineage>
</organism>
<keyword evidence="2" id="KW-1185">Reference proteome</keyword>
<comment type="caution">
    <text evidence="1">The sequence shown here is derived from an EMBL/GenBank/DDBJ whole genome shotgun (WGS) entry which is preliminary data.</text>
</comment>
<proteinExistence type="predicted"/>
<evidence type="ECO:0000313" key="2">
    <source>
        <dbReference type="Proteomes" id="UP000805193"/>
    </source>
</evidence>
<reference evidence="1 2" key="1">
    <citation type="journal article" date="2020" name="Cell">
        <title>Large-Scale Comparative Analyses of Tick Genomes Elucidate Their Genetic Diversity and Vector Capacities.</title>
        <authorList>
            <consortium name="Tick Genome and Microbiome Consortium (TIGMIC)"/>
            <person name="Jia N."/>
            <person name="Wang J."/>
            <person name="Shi W."/>
            <person name="Du L."/>
            <person name="Sun Y."/>
            <person name="Zhan W."/>
            <person name="Jiang J.F."/>
            <person name="Wang Q."/>
            <person name="Zhang B."/>
            <person name="Ji P."/>
            <person name="Bell-Sakyi L."/>
            <person name="Cui X.M."/>
            <person name="Yuan T.T."/>
            <person name="Jiang B.G."/>
            <person name="Yang W.F."/>
            <person name="Lam T.T."/>
            <person name="Chang Q.C."/>
            <person name="Ding S.J."/>
            <person name="Wang X.J."/>
            <person name="Zhu J.G."/>
            <person name="Ruan X.D."/>
            <person name="Zhao L."/>
            <person name="Wei J.T."/>
            <person name="Ye R.Z."/>
            <person name="Que T.C."/>
            <person name="Du C.H."/>
            <person name="Zhou Y.H."/>
            <person name="Cheng J.X."/>
            <person name="Dai P.F."/>
            <person name="Guo W.B."/>
            <person name="Han X.H."/>
            <person name="Huang E.J."/>
            <person name="Li L.F."/>
            <person name="Wei W."/>
            <person name="Gao Y.C."/>
            <person name="Liu J.Z."/>
            <person name="Shao H.Z."/>
            <person name="Wang X."/>
            <person name="Wang C.C."/>
            <person name="Yang T.C."/>
            <person name="Huo Q.B."/>
            <person name="Li W."/>
            <person name="Chen H.Y."/>
            <person name="Chen S.E."/>
            <person name="Zhou L.G."/>
            <person name="Ni X.B."/>
            <person name="Tian J.H."/>
            <person name="Sheng Y."/>
            <person name="Liu T."/>
            <person name="Pan Y.S."/>
            <person name="Xia L.Y."/>
            <person name="Li J."/>
            <person name="Zhao F."/>
            <person name="Cao W.C."/>
        </authorList>
    </citation>
    <scope>NUCLEOTIDE SEQUENCE [LARGE SCALE GENOMIC DNA]</scope>
    <source>
        <strain evidence="1">Iper-2018</strain>
    </source>
</reference>
<accession>A0AC60QTL4</accession>
<protein>
    <submittedName>
        <fullName evidence="1">Uncharacterized protein</fullName>
    </submittedName>
</protein>
<evidence type="ECO:0000313" key="1">
    <source>
        <dbReference type="EMBL" id="KAG0441795.1"/>
    </source>
</evidence>
<dbReference type="Proteomes" id="UP000805193">
    <property type="component" value="Unassembled WGS sequence"/>
</dbReference>
<sequence length="346" mass="37860">MPGEVSDLPKISDLPKEPTNPAYIAAAPLPNSANCATKGNDTRSSAMTTKATPGANLGHATAANCTQMQLPATTTPRPAQVPRRKRTTARNPAENSELKKPKCPDGCITETDDEDDASSVFTTSTAVEQDLERTSEYNAEMSPNAGAWTEVQKRKRKIKPPHLHESDRRREPFLLFRRPATRQRPGAKDHAKPPRSGWEFTSKEKLPVIRRAPAFRQGNGVCSERVTNAGGAPACFHANWPEAVVQGPDINDPDRFLEYAGPLHQPFRAPDTNSGSYLPPPPKPMEKCTCVLYCDSPYNNRPRRTLRATGANDMPSEWHVTLETGAEACVAKSHFDAAFAALDRLG</sequence>
<dbReference type="EMBL" id="JABSTQ010004548">
    <property type="protein sequence ID" value="KAG0441795.1"/>
    <property type="molecule type" value="Genomic_DNA"/>
</dbReference>